<keyword evidence="1" id="KW-1133">Transmembrane helix</keyword>
<feature type="transmembrane region" description="Helical" evidence="1">
    <location>
        <begin position="262"/>
        <end position="279"/>
    </location>
</feature>
<feature type="transmembrane region" description="Helical" evidence="1">
    <location>
        <begin position="554"/>
        <end position="572"/>
    </location>
</feature>
<keyword evidence="1" id="KW-0472">Membrane</keyword>
<sequence length="605" mass="70135">MINLTDNKWMQILVCGISGLLIGPGFLFFLYPIRNIHPVIIFLFILTGCCLSYCMLSGSFHRTLRFLNRKQRIFFQFLLVFLSIIITLGLRGHQTHLLNNGPLITVIVYLSAVSFIFLLLTALLWSILRYSQKELPHLLPKWYILIYTLLPFGLSMIYFWAFFPGILVIDSVNQWQQAHSLFFNDWHPVMMTWIISLLTKVWDNPAAFVILQFSATSLITGYVIYTFRCLGTNRWVTLSGWLFLTFFPMTALYSVIIWKDTLFSYLILLLTTLLIQIIRSRGGWLKSPVHLLFLYITLSGMVFFRHNGWPVLLATLVIFPVFFRKKFLRMYAVFVAVAVTYLVVTGPVFSHYKVYPADKTESLSIPLQQIGRIVSENGNINEAQKAYFNQIFPLERWSNTYQPSQSDPVKFSRGFNKAIIRNNPGAFINNWFAVVRQNPALSIQATLDMEQLVFKLHIPQDQMKPILRYKAFDSFRPVFFLPQKVIEKKHVDYKPFNYAQYGSNRANTHLAWIIENYGKIYTNKIIRPFMMPAFYMYLILIFLFIIIIKGNWKLTLAILPAALNLGSVAAAIPAQDPRYLFSNYLLVVPFFFLATLIAGRGEKDV</sequence>
<feature type="transmembrane region" description="Helical" evidence="1">
    <location>
        <begin position="12"/>
        <end position="33"/>
    </location>
</feature>
<dbReference type="RefSeq" id="WP_353947627.1">
    <property type="nucleotide sequence ID" value="NZ_CP159510.1"/>
</dbReference>
<feature type="transmembrane region" description="Helical" evidence="1">
    <location>
        <begin position="73"/>
        <end position="91"/>
    </location>
</feature>
<keyword evidence="1" id="KW-0812">Transmembrane</keyword>
<gene>
    <name evidence="2" type="ORF">ABNN70_09215</name>
</gene>
<feature type="transmembrane region" description="Helical" evidence="1">
    <location>
        <begin position="328"/>
        <end position="349"/>
    </location>
</feature>
<protein>
    <submittedName>
        <fullName evidence="2">DUF6020 family protein</fullName>
    </submittedName>
</protein>
<reference evidence="2" key="1">
    <citation type="submission" date="2024-06" db="EMBL/GenBank/DDBJ databases">
        <authorList>
            <person name="Fan A."/>
            <person name="Zhang F.Y."/>
            <person name="Zhang L."/>
        </authorList>
    </citation>
    <scope>NUCLEOTIDE SEQUENCE</scope>
    <source>
        <strain evidence="2">Y61</strain>
    </source>
</reference>
<dbReference type="InterPro" id="IPR046062">
    <property type="entry name" value="DUF6020"/>
</dbReference>
<feature type="transmembrane region" description="Helical" evidence="1">
    <location>
        <begin position="579"/>
        <end position="599"/>
    </location>
</feature>
<dbReference type="EMBL" id="CP159510">
    <property type="protein sequence ID" value="XCJ15897.1"/>
    <property type="molecule type" value="Genomic_DNA"/>
</dbReference>
<accession>A0AAU8IC09</accession>
<feature type="transmembrane region" description="Helical" evidence="1">
    <location>
        <begin position="529"/>
        <end position="548"/>
    </location>
</feature>
<feature type="transmembrane region" description="Helical" evidence="1">
    <location>
        <begin position="237"/>
        <end position="256"/>
    </location>
</feature>
<dbReference type="AlphaFoldDB" id="A0AAU8IC09"/>
<feature type="transmembrane region" description="Helical" evidence="1">
    <location>
        <begin position="291"/>
        <end position="322"/>
    </location>
</feature>
<feature type="transmembrane region" description="Helical" evidence="1">
    <location>
        <begin position="206"/>
        <end position="225"/>
    </location>
</feature>
<dbReference type="Pfam" id="PF19484">
    <property type="entry name" value="DUF6020"/>
    <property type="match status" value="1"/>
</dbReference>
<evidence type="ECO:0000256" key="1">
    <source>
        <dbReference type="SAM" id="Phobius"/>
    </source>
</evidence>
<feature type="transmembrane region" description="Helical" evidence="1">
    <location>
        <begin position="103"/>
        <end position="130"/>
    </location>
</feature>
<evidence type="ECO:0000313" key="2">
    <source>
        <dbReference type="EMBL" id="XCJ15897.1"/>
    </source>
</evidence>
<organism evidence="2">
    <name type="scientific">Sporolactobacillus sp. Y61</name>
    <dbReference type="NCBI Taxonomy" id="3160863"/>
    <lineage>
        <taxon>Bacteria</taxon>
        <taxon>Bacillati</taxon>
        <taxon>Bacillota</taxon>
        <taxon>Bacilli</taxon>
        <taxon>Bacillales</taxon>
        <taxon>Sporolactobacillaceae</taxon>
        <taxon>Sporolactobacillus</taxon>
    </lineage>
</organism>
<feature type="transmembrane region" description="Helical" evidence="1">
    <location>
        <begin position="142"/>
        <end position="163"/>
    </location>
</feature>
<proteinExistence type="predicted"/>
<name>A0AAU8IC09_9BACL</name>
<feature type="transmembrane region" description="Helical" evidence="1">
    <location>
        <begin position="39"/>
        <end position="61"/>
    </location>
</feature>